<accession>G7YNA1</accession>
<evidence type="ECO:0000313" key="1">
    <source>
        <dbReference type="EMBL" id="GAA54432.1"/>
    </source>
</evidence>
<dbReference type="Proteomes" id="UP000008909">
    <property type="component" value="Unassembled WGS sequence"/>
</dbReference>
<keyword evidence="2" id="KW-1185">Reference proteome</keyword>
<reference evidence="1" key="1">
    <citation type="journal article" date="2011" name="Genome Biol.">
        <title>The draft genome of the carcinogenic human liver fluke Clonorchis sinensis.</title>
        <authorList>
            <person name="Wang X."/>
            <person name="Chen W."/>
            <person name="Huang Y."/>
            <person name="Sun J."/>
            <person name="Men J."/>
            <person name="Liu H."/>
            <person name="Luo F."/>
            <person name="Guo L."/>
            <person name="Lv X."/>
            <person name="Deng C."/>
            <person name="Zhou C."/>
            <person name="Fan Y."/>
            <person name="Li X."/>
            <person name="Huang L."/>
            <person name="Hu Y."/>
            <person name="Liang C."/>
            <person name="Hu X."/>
            <person name="Xu J."/>
            <person name="Yu X."/>
        </authorList>
    </citation>
    <scope>NUCLEOTIDE SEQUENCE [LARGE SCALE GENOMIC DNA]</scope>
    <source>
        <strain evidence="1">Henan</strain>
    </source>
</reference>
<protein>
    <submittedName>
        <fullName evidence="1">Uncharacterized protein</fullName>
    </submittedName>
</protein>
<dbReference type="EMBL" id="DF143892">
    <property type="protein sequence ID" value="GAA54432.1"/>
    <property type="molecule type" value="Genomic_DNA"/>
</dbReference>
<proteinExistence type="predicted"/>
<organism evidence="1 2">
    <name type="scientific">Clonorchis sinensis</name>
    <name type="common">Chinese liver fluke</name>
    <dbReference type="NCBI Taxonomy" id="79923"/>
    <lineage>
        <taxon>Eukaryota</taxon>
        <taxon>Metazoa</taxon>
        <taxon>Spiralia</taxon>
        <taxon>Lophotrochozoa</taxon>
        <taxon>Platyhelminthes</taxon>
        <taxon>Trematoda</taxon>
        <taxon>Digenea</taxon>
        <taxon>Opisthorchiida</taxon>
        <taxon>Opisthorchiata</taxon>
        <taxon>Opisthorchiidae</taxon>
        <taxon>Clonorchis</taxon>
    </lineage>
</organism>
<dbReference type="AlphaFoldDB" id="G7YNA1"/>
<reference key="2">
    <citation type="submission" date="2011-10" db="EMBL/GenBank/DDBJ databases">
        <title>The genome and transcriptome sequence of Clonorchis sinensis provide insights into the carcinogenic liver fluke.</title>
        <authorList>
            <person name="Wang X."/>
            <person name="Huang Y."/>
            <person name="Chen W."/>
            <person name="Liu H."/>
            <person name="Guo L."/>
            <person name="Chen Y."/>
            <person name="Luo F."/>
            <person name="Zhou W."/>
            <person name="Sun J."/>
            <person name="Mao Q."/>
            <person name="Liang P."/>
            <person name="Zhou C."/>
            <person name="Tian Y."/>
            <person name="Men J."/>
            <person name="Lv X."/>
            <person name="Huang L."/>
            <person name="Zhou J."/>
            <person name="Hu Y."/>
            <person name="Li R."/>
            <person name="Zhang F."/>
            <person name="Lei H."/>
            <person name="Li X."/>
            <person name="Hu X."/>
            <person name="Liang C."/>
            <person name="Xu J."/>
            <person name="Wu Z."/>
            <person name="Yu X."/>
        </authorList>
    </citation>
    <scope>NUCLEOTIDE SEQUENCE</scope>
    <source>
        <strain>Henan</strain>
    </source>
</reference>
<name>G7YNA1_CLOSI</name>
<gene>
    <name evidence="1" type="ORF">CLF_102977</name>
</gene>
<sequence length="382" mass="43320">MNRQLDAKLNEYELIGKPISERNLAHLYSLSQHSTDTVCHDPYGNGTSPARVFSFLLYIWYPIGYVGDIFHQWMCTKVSVVEAGSDDAYAEVDTTFRSVPKYDEILPTLDFNPRANRDHNQVSSDAIGRLLEPCAVHLFAKSKTYFCLIGQHVPTRKEQRSKPSADDFIRGWLCFNPEMWLLDRFLLPLLQADMLNSVDGAKFDIGNACSYLGFQLDSRKAALSVNRGYQRLSTSNLQRPARFAVQFSHDDHVSTFQIPVWYTGYILSKRIPVGPLKAFVSSIKPLLACSSSGDVDRFCRLNFQWNGPSLGYCQDASRHEKYFRRERCIPQGHHRYHTFRIASALAELTQCGLAKCDQGSGREVIRDSNAAIGWAERTSGRP</sequence>
<evidence type="ECO:0000313" key="2">
    <source>
        <dbReference type="Proteomes" id="UP000008909"/>
    </source>
</evidence>